<dbReference type="PROSITE" id="PS50927">
    <property type="entry name" value="BULB_LECTIN"/>
    <property type="match status" value="1"/>
</dbReference>
<dbReference type="SUPFAM" id="SSF51110">
    <property type="entry name" value="alpha-D-mannose-specific plant lectins"/>
    <property type="match status" value="1"/>
</dbReference>
<dbReference type="AlphaFoldDB" id="A0A6G0X788"/>
<sequence>MLLAPRFSTVSFLWLLLVVAVQVYGVCEYCKVNQFPVLISIEGSNHNGTNTLGFKSSIVTSDNALRLQMQEDGNLVIVDLRGSKPLPIWASMKFVKKGKTAEAVLDENGRLVVYDNSKNLPIWSSDFYPSFRTIQPFCVWVRSDQKHIGVSIMDSGCQLVWRAPLPSTKKEFQAFEAMWNAYNETSDF</sequence>
<keyword evidence="1" id="KW-0732">Signal</keyword>
<organism evidence="3 4">
    <name type="scientific">Aphanomyces euteiches</name>
    <dbReference type="NCBI Taxonomy" id="100861"/>
    <lineage>
        <taxon>Eukaryota</taxon>
        <taxon>Sar</taxon>
        <taxon>Stramenopiles</taxon>
        <taxon>Oomycota</taxon>
        <taxon>Saprolegniomycetes</taxon>
        <taxon>Saprolegniales</taxon>
        <taxon>Verrucalvaceae</taxon>
        <taxon>Aphanomyces</taxon>
    </lineage>
</organism>
<dbReference type="InterPro" id="IPR036426">
    <property type="entry name" value="Bulb-type_lectin_dom_sf"/>
</dbReference>
<accession>A0A6G0X788</accession>
<dbReference type="VEuPathDB" id="FungiDB:AeMF1_014487"/>
<evidence type="ECO:0000259" key="2">
    <source>
        <dbReference type="PROSITE" id="PS50927"/>
    </source>
</evidence>
<feature type="domain" description="Bulb-type lectin" evidence="2">
    <location>
        <begin position="43"/>
        <end position="173"/>
    </location>
</feature>
<evidence type="ECO:0000256" key="1">
    <source>
        <dbReference type="SAM" id="SignalP"/>
    </source>
</evidence>
<gene>
    <name evidence="3" type="ORF">Ae201684_007768</name>
</gene>
<dbReference type="InterPro" id="IPR001480">
    <property type="entry name" value="Bulb-type_lectin_dom"/>
</dbReference>
<evidence type="ECO:0000313" key="3">
    <source>
        <dbReference type="EMBL" id="KAF0735763.1"/>
    </source>
</evidence>
<reference evidence="3 4" key="1">
    <citation type="submission" date="2019-07" db="EMBL/GenBank/DDBJ databases">
        <title>Genomics analysis of Aphanomyces spp. identifies a new class of oomycete effector associated with host adaptation.</title>
        <authorList>
            <person name="Gaulin E."/>
        </authorList>
    </citation>
    <scope>NUCLEOTIDE SEQUENCE [LARGE SCALE GENOMIC DNA]</scope>
    <source>
        <strain evidence="3 4">ATCC 201684</strain>
    </source>
</reference>
<dbReference type="Proteomes" id="UP000481153">
    <property type="component" value="Unassembled WGS sequence"/>
</dbReference>
<proteinExistence type="predicted"/>
<feature type="chain" id="PRO_5026023476" description="Bulb-type lectin domain-containing protein" evidence="1">
    <location>
        <begin position="26"/>
        <end position="188"/>
    </location>
</feature>
<protein>
    <recommendedName>
        <fullName evidence="2">Bulb-type lectin domain-containing protein</fullName>
    </recommendedName>
</protein>
<evidence type="ECO:0000313" key="4">
    <source>
        <dbReference type="Proteomes" id="UP000481153"/>
    </source>
</evidence>
<comment type="caution">
    <text evidence="3">The sequence shown here is derived from an EMBL/GenBank/DDBJ whole genome shotgun (WGS) entry which is preliminary data.</text>
</comment>
<feature type="signal peptide" evidence="1">
    <location>
        <begin position="1"/>
        <end position="25"/>
    </location>
</feature>
<name>A0A6G0X788_9STRA</name>
<keyword evidence="4" id="KW-1185">Reference proteome</keyword>
<dbReference type="Gene3D" id="2.90.10.10">
    <property type="entry name" value="Bulb-type lectin domain"/>
    <property type="match status" value="1"/>
</dbReference>
<dbReference type="EMBL" id="VJMJ01000093">
    <property type="protein sequence ID" value="KAF0735763.1"/>
    <property type="molecule type" value="Genomic_DNA"/>
</dbReference>